<evidence type="ECO:0000256" key="8">
    <source>
        <dbReference type="SAM" id="Phobius"/>
    </source>
</evidence>
<dbReference type="EC" id="2.7.13.3" evidence="2"/>
<dbReference type="PANTHER" id="PTHR43047">
    <property type="entry name" value="TWO-COMPONENT HISTIDINE PROTEIN KINASE"/>
    <property type="match status" value="1"/>
</dbReference>
<dbReference type="InterPro" id="IPR019734">
    <property type="entry name" value="TPR_rpt"/>
</dbReference>
<evidence type="ECO:0000256" key="2">
    <source>
        <dbReference type="ARBA" id="ARBA00012438"/>
    </source>
</evidence>
<keyword evidence="3 6" id="KW-0597">Phosphoprotein</keyword>
<dbReference type="PROSITE" id="PS50005">
    <property type="entry name" value="TPR"/>
    <property type="match status" value="1"/>
</dbReference>
<dbReference type="SUPFAM" id="SSF55874">
    <property type="entry name" value="ATPase domain of HSP90 chaperone/DNA topoisomerase II/histidine kinase"/>
    <property type="match status" value="1"/>
</dbReference>
<name>A0ABV5GZC4_9FLAO</name>
<dbReference type="SMART" id="SM00387">
    <property type="entry name" value="HATPase_c"/>
    <property type="match status" value="1"/>
</dbReference>
<evidence type="ECO:0000256" key="1">
    <source>
        <dbReference type="ARBA" id="ARBA00000085"/>
    </source>
</evidence>
<evidence type="ECO:0000256" key="6">
    <source>
        <dbReference type="PROSITE-ProRule" id="PRU00169"/>
    </source>
</evidence>
<dbReference type="SMART" id="SM00448">
    <property type="entry name" value="REC"/>
    <property type="match status" value="1"/>
</dbReference>
<dbReference type="SMART" id="SM00388">
    <property type="entry name" value="HisKA"/>
    <property type="match status" value="1"/>
</dbReference>
<evidence type="ECO:0000256" key="4">
    <source>
        <dbReference type="ARBA" id="ARBA00022679"/>
    </source>
</evidence>
<evidence type="ECO:0000256" key="7">
    <source>
        <dbReference type="PROSITE-ProRule" id="PRU00339"/>
    </source>
</evidence>
<evidence type="ECO:0000313" key="12">
    <source>
        <dbReference type="Proteomes" id="UP001589590"/>
    </source>
</evidence>
<feature type="repeat" description="TPR" evidence="7">
    <location>
        <begin position="196"/>
        <end position="229"/>
    </location>
</feature>
<dbReference type="Pfam" id="PF13424">
    <property type="entry name" value="TPR_12"/>
    <property type="match status" value="1"/>
</dbReference>
<dbReference type="Gene3D" id="1.25.40.10">
    <property type="entry name" value="Tetratricopeptide repeat domain"/>
    <property type="match status" value="1"/>
</dbReference>
<keyword evidence="11" id="KW-0067">ATP-binding</keyword>
<dbReference type="SUPFAM" id="SSF52172">
    <property type="entry name" value="CheY-like"/>
    <property type="match status" value="1"/>
</dbReference>
<feature type="domain" description="Histidine kinase" evidence="9">
    <location>
        <begin position="361"/>
        <end position="581"/>
    </location>
</feature>
<dbReference type="Gene3D" id="3.40.50.2300">
    <property type="match status" value="1"/>
</dbReference>
<feature type="domain" description="Response regulatory" evidence="10">
    <location>
        <begin position="600"/>
        <end position="714"/>
    </location>
</feature>
<evidence type="ECO:0000256" key="3">
    <source>
        <dbReference type="ARBA" id="ARBA00022553"/>
    </source>
</evidence>
<dbReference type="InterPro" id="IPR011006">
    <property type="entry name" value="CheY-like_superfamily"/>
</dbReference>
<evidence type="ECO:0000259" key="10">
    <source>
        <dbReference type="PROSITE" id="PS50110"/>
    </source>
</evidence>
<dbReference type="Pfam" id="PF00072">
    <property type="entry name" value="Response_reg"/>
    <property type="match status" value="1"/>
</dbReference>
<dbReference type="SUPFAM" id="SSF47384">
    <property type="entry name" value="Homodimeric domain of signal transducing histidine kinase"/>
    <property type="match status" value="1"/>
</dbReference>
<keyword evidence="11" id="KW-0547">Nucleotide-binding</keyword>
<dbReference type="PRINTS" id="PR00344">
    <property type="entry name" value="BCTRLSENSOR"/>
</dbReference>
<dbReference type="InterPro" id="IPR003594">
    <property type="entry name" value="HATPase_dom"/>
</dbReference>
<dbReference type="SUPFAM" id="SSF48452">
    <property type="entry name" value="TPR-like"/>
    <property type="match status" value="1"/>
</dbReference>
<dbReference type="PROSITE" id="PS50110">
    <property type="entry name" value="RESPONSE_REGULATORY"/>
    <property type="match status" value="1"/>
</dbReference>
<protein>
    <recommendedName>
        <fullName evidence="2">histidine kinase</fullName>
        <ecNumber evidence="2">2.7.13.3</ecNumber>
    </recommendedName>
</protein>
<evidence type="ECO:0000313" key="11">
    <source>
        <dbReference type="EMBL" id="MFB9104576.1"/>
    </source>
</evidence>
<evidence type="ECO:0000256" key="5">
    <source>
        <dbReference type="ARBA" id="ARBA00022777"/>
    </source>
</evidence>
<dbReference type="Gene3D" id="3.30.565.10">
    <property type="entry name" value="Histidine kinase-like ATPase, C-terminal domain"/>
    <property type="match status" value="1"/>
</dbReference>
<keyword evidence="8" id="KW-0472">Membrane</keyword>
<dbReference type="InterPro" id="IPR003661">
    <property type="entry name" value="HisK_dim/P_dom"/>
</dbReference>
<gene>
    <name evidence="11" type="ORF">ACFFU1_06690</name>
</gene>
<dbReference type="RefSeq" id="WP_290273800.1">
    <property type="nucleotide sequence ID" value="NZ_JAUFQP010000013.1"/>
</dbReference>
<keyword evidence="8" id="KW-1133">Transmembrane helix</keyword>
<dbReference type="Gene3D" id="1.10.287.130">
    <property type="match status" value="1"/>
</dbReference>
<dbReference type="InterPro" id="IPR001789">
    <property type="entry name" value="Sig_transdc_resp-reg_receiver"/>
</dbReference>
<feature type="modified residue" description="4-aspartylphosphate" evidence="6">
    <location>
        <position position="649"/>
    </location>
</feature>
<dbReference type="CDD" id="cd17546">
    <property type="entry name" value="REC_hyHK_CKI1_RcsC-like"/>
    <property type="match status" value="1"/>
</dbReference>
<comment type="catalytic activity">
    <reaction evidence="1">
        <text>ATP + protein L-histidine = ADP + protein N-phospho-L-histidine.</text>
        <dbReference type="EC" id="2.7.13.3"/>
    </reaction>
</comment>
<dbReference type="SMART" id="SM00028">
    <property type="entry name" value="TPR"/>
    <property type="match status" value="4"/>
</dbReference>
<dbReference type="Proteomes" id="UP001589590">
    <property type="component" value="Unassembled WGS sequence"/>
</dbReference>
<dbReference type="EMBL" id="JBHMFA010000005">
    <property type="protein sequence ID" value="MFB9104576.1"/>
    <property type="molecule type" value="Genomic_DNA"/>
</dbReference>
<reference evidence="11 12" key="1">
    <citation type="submission" date="2024-09" db="EMBL/GenBank/DDBJ databases">
        <authorList>
            <person name="Sun Q."/>
            <person name="Mori K."/>
        </authorList>
    </citation>
    <scope>NUCLEOTIDE SEQUENCE [LARGE SCALE GENOMIC DNA]</scope>
    <source>
        <strain evidence="11 12">CECT 8300</strain>
    </source>
</reference>
<sequence>MNKILLFTSFVLCGVLHVFGQPKMDVKKTVDSIHVLIKLANSEKLNSNFGSALRYSTKAVELARVSDLKLEKAQAYNGLAGTYNILNDDDNSKKYFLLALQLGQELEDNITISAALNGLGDLYSKKAETLDVAIEYYEKSFDYAKVSKNPNHICGWYLSMANLYLNFKNADKALLFIELAQKHLTENNLEYPMYWATYYHHKGLYHFQKKQYRAALESLNKGISIGQENNLHIELIDLYELKSKIYEARGQYVLANKNLKKLQEYKNMNFNAEKNVQIEEVNTRFKISEYERDLAEAKYEKKILDSRNEIITIVLIAFVLFAFLIGYIIHTVKDRQRERDSLAERTKIEHLTKLKSEFLTTISHELRTPLYGVMGITSILSDDKTLTVEHKNLIKSLQFSGNRLHELVNKILRITDIESDRVAVNKNIVNLKGLVKDIVQSLEYSANEKNNKLIINLDPSVDILYYIDSLKISEILNNLITNAIKFTNNGRIVIQIKRLQAAEGNNYLSFKVIDNGIGIARENHELIFQNFKQAIEENTSYGSGVGLSIVKNYVETLGGKIELESELEKGSTFSFDLYCEIATPSIIAQHSNHVKSRPLKVLVVEDNKINQMITNKLIVSIGHSCTISHNGMEAVELCKSDNFDLILMDINMPIMNGFEASKTIKSFKPEANIVALTALEISEVKDQCFSVGMVGIVNKPIGKSELNDIIQMNVAS</sequence>
<keyword evidence="12" id="KW-1185">Reference proteome</keyword>
<feature type="transmembrane region" description="Helical" evidence="8">
    <location>
        <begin position="310"/>
        <end position="329"/>
    </location>
</feature>
<keyword evidence="4" id="KW-0808">Transferase</keyword>
<dbReference type="InterPro" id="IPR011990">
    <property type="entry name" value="TPR-like_helical_dom_sf"/>
</dbReference>
<dbReference type="InterPro" id="IPR005467">
    <property type="entry name" value="His_kinase_dom"/>
</dbReference>
<keyword evidence="8" id="KW-0812">Transmembrane</keyword>
<dbReference type="CDD" id="cd00082">
    <property type="entry name" value="HisKA"/>
    <property type="match status" value="1"/>
</dbReference>
<comment type="caution">
    <text evidence="11">The sequence shown here is derived from an EMBL/GenBank/DDBJ whole genome shotgun (WGS) entry which is preliminary data.</text>
</comment>
<accession>A0ABV5GZC4</accession>
<dbReference type="InterPro" id="IPR036890">
    <property type="entry name" value="HATPase_C_sf"/>
</dbReference>
<evidence type="ECO:0000259" key="9">
    <source>
        <dbReference type="PROSITE" id="PS50109"/>
    </source>
</evidence>
<dbReference type="PROSITE" id="PS50109">
    <property type="entry name" value="HIS_KIN"/>
    <property type="match status" value="1"/>
</dbReference>
<organism evidence="11 12">
    <name type="scientific">Algibacter miyuki</name>
    <dbReference type="NCBI Taxonomy" id="1306933"/>
    <lineage>
        <taxon>Bacteria</taxon>
        <taxon>Pseudomonadati</taxon>
        <taxon>Bacteroidota</taxon>
        <taxon>Flavobacteriia</taxon>
        <taxon>Flavobacteriales</taxon>
        <taxon>Flavobacteriaceae</taxon>
        <taxon>Algibacter</taxon>
    </lineage>
</organism>
<keyword evidence="7" id="KW-0802">TPR repeat</keyword>
<dbReference type="Pfam" id="PF02518">
    <property type="entry name" value="HATPase_c"/>
    <property type="match status" value="1"/>
</dbReference>
<dbReference type="InterPro" id="IPR036097">
    <property type="entry name" value="HisK_dim/P_sf"/>
</dbReference>
<proteinExistence type="predicted"/>
<dbReference type="InterPro" id="IPR004358">
    <property type="entry name" value="Sig_transdc_His_kin-like_C"/>
</dbReference>
<dbReference type="GO" id="GO:0005524">
    <property type="term" value="F:ATP binding"/>
    <property type="evidence" value="ECO:0007669"/>
    <property type="project" value="UniProtKB-KW"/>
</dbReference>
<keyword evidence="5" id="KW-0418">Kinase</keyword>
<dbReference type="Pfam" id="PF00512">
    <property type="entry name" value="HisKA"/>
    <property type="match status" value="1"/>
</dbReference>